<organism evidence="2 3">
    <name type="scientific">Cercophora newfieldiana</name>
    <dbReference type="NCBI Taxonomy" id="92897"/>
    <lineage>
        <taxon>Eukaryota</taxon>
        <taxon>Fungi</taxon>
        <taxon>Dikarya</taxon>
        <taxon>Ascomycota</taxon>
        <taxon>Pezizomycotina</taxon>
        <taxon>Sordariomycetes</taxon>
        <taxon>Sordariomycetidae</taxon>
        <taxon>Sordariales</taxon>
        <taxon>Lasiosphaeriaceae</taxon>
        <taxon>Cercophora</taxon>
    </lineage>
</organism>
<protein>
    <submittedName>
        <fullName evidence="2">Flavin-containing amine oxidoreductase</fullName>
    </submittedName>
</protein>
<dbReference type="SUPFAM" id="SSF54373">
    <property type="entry name" value="FAD-linked reductases, C-terminal domain"/>
    <property type="match status" value="1"/>
</dbReference>
<dbReference type="PANTHER" id="PTHR10742">
    <property type="entry name" value="FLAVIN MONOAMINE OXIDASE"/>
    <property type="match status" value="1"/>
</dbReference>
<keyword evidence="3" id="KW-1185">Reference proteome</keyword>
<dbReference type="AlphaFoldDB" id="A0AA39YGW4"/>
<dbReference type="GO" id="GO:0009063">
    <property type="term" value="P:amino acid catabolic process"/>
    <property type="evidence" value="ECO:0007669"/>
    <property type="project" value="TreeGrafter"/>
</dbReference>
<dbReference type="GO" id="GO:0001716">
    <property type="term" value="F:L-amino-acid oxidase activity"/>
    <property type="evidence" value="ECO:0007669"/>
    <property type="project" value="TreeGrafter"/>
</dbReference>
<dbReference type="PANTHER" id="PTHR10742:SF382">
    <property type="entry name" value="AMINE OXIDASE DOMAIN-CONTAINING PROTEIN"/>
    <property type="match status" value="1"/>
</dbReference>
<accession>A0AA39YGW4</accession>
<name>A0AA39YGW4_9PEZI</name>
<reference evidence="2" key="1">
    <citation type="submission" date="2023-06" db="EMBL/GenBank/DDBJ databases">
        <title>Genome-scale phylogeny and comparative genomics of the fungal order Sordariales.</title>
        <authorList>
            <consortium name="Lawrence Berkeley National Laboratory"/>
            <person name="Hensen N."/>
            <person name="Bonometti L."/>
            <person name="Westerberg I."/>
            <person name="Brannstrom I.O."/>
            <person name="Guillou S."/>
            <person name="Cros-Aarteil S."/>
            <person name="Calhoun S."/>
            <person name="Haridas S."/>
            <person name="Kuo A."/>
            <person name="Mondo S."/>
            <person name="Pangilinan J."/>
            <person name="Riley R."/>
            <person name="Labutti K."/>
            <person name="Andreopoulos B."/>
            <person name="Lipzen A."/>
            <person name="Chen C."/>
            <person name="Yanf M."/>
            <person name="Daum C."/>
            <person name="Ng V."/>
            <person name="Clum A."/>
            <person name="Steindorff A."/>
            <person name="Ohm R."/>
            <person name="Martin F."/>
            <person name="Silar P."/>
            <person name="Natvig D."/>
            <person name="Lalanne C."/>
            <person name="Gautier V."/>
            <person name="Ament-Velasquez S.L."/>
            <person name="Kruys A."/>
            <person name="Hutchinson M.I."/>
            <person name="Powell A.J."/>
            <person name="Barry K."/>
            <person name="Miller A.N."/>
            <person name="Grigoriev I.V."/>
            <person name="Debuchy R."/>
            <person name="Gladieux P."/>
            <person name="Thoren M.H."/>
            <person name="Johannesson H."/>
        </authorList>
    </citation>
    <scope>NUCLEOTIDE SEQUENCE</scope>
    <source>
        <strain evidence="2">SMH2532-1</strain>
    </source>
</reference>
<dbReference type="InterPro" id="IPR050281">
    <property type="entry name" value="Flavin_monoamine_oxidase"/>
</dbReference>
<dbReference type="InterPro" id="IPR002937">
    <property type="entry name" value="Amino_oxidase"/>
</dbReference>
<gene>
    <name evidence="2" type="ORF">B0T16DRAFT_426932</name>
</gene>
<dbReference type="Pfam" id="PF01593">
    <property type="entry name" value="Amino_oxidase"/>
    <property type="match status" value="1"/>
</dbReference>
<proteinExistence type="predicted"/>
<comment type="caution">
    <text evidence="2">The sequence shown here is derived from an EMBL/GenBank/DDBJ whole genome shotgun (WGS) entry which is preliminary data.</text>
</comment>
<evidence type="ECO:0000259" key="1">
    <source>
        <dbReference type="Pfam" id="PF01593"/>
    </source>
</evidence>
<evidence type="ECO:0000313" key="2">
    <source>
        <dbReference type="EMBL" id="KAK0652423.1"/>
    </source>
</evidence>
<dbReference type="Proteomes" id="UP001174936">
    <property type="component" value="Unassembled WGS sequence"/>
</dbReference>
<evidence type="ECO:0000313" key="3">
    <source>
        <dbReference type="Proteomes" id="UP001174936"/>
    </source>
</evidence>
<dbReference type="InterPro" id="IPR036188">
    <property type="entry name" value="FAD/NAD-bd_sf"/>
</dbReference>
<dbReference type="Gene3D" id="3.50.50.60">
    <property type="entry name" value="FAD/NAD(P)-binding domain"/>
    <property type="match status" value="1"/>
</dbReference>
<sequence length="626" mass="69884">MKPSILFQASLIGKAIETRRSLNSRLANIHLERQYPIDGIIEFTYGPCEAKHPGFDVGYNIGRTTQSAHDRLVWVIPEHATPGGCISAWSESTSLLVGRSEPQSFDIAAMENQRSARLSRRGVRMDSSTGIDVLGPWFDGVEFLEVSGVTGVDVAAAKNKSIAIVGAGMSGLMTHLCLAQQGMTNVRLIEAGNRLGGRVRTAYLSGGPFDYSYQEMGPMRLPTTITVGQDTFNISDHQLVFQLADEMNTLNRHDKALTVDFIPWYETDPYLPHIGGLLDMEGLLHDVNTAIPCKNFCVEMATNMFKAHRKWLDSDWESIPREPWSEYAFMANYLNTHSRPDVTVTGSALCETVYLDNTTWTTIDGGMDRLPLAFRPLVENVTTFNRKIDRVYHSPDSKTVTLQSKSSWGHWQTPTNSTHDYAILAVPFSVMRKWKIDGLSTTMRDAITTLPYTSACKVALEFRTRFWEHTKKPIFGSCWASESKFPGVGNICYPSYNINGTGKAAILASYISDPGWGEHWASKSEHEHVGYVLNAMELDPLAAAGWADPTAEQQRLYLPEYFKTHNNIIFVGEHTSYTHAWIASALESGIRGSVQLLLELGLVDEAKAVVEKWMARWIEVSLTRPQ</sequence>
<feature type="domain" description="Amine oxidase" evidence="1">
    <location>
        <begin position="169"/>
        <end position="596"/>
    </location>
</feature>
<dbReference type="Gene3D" id="1.10.10.1620">
    <property type="match status" value="1"/>
</dbReference>
<dbReference type="SUPFAM" id="SSF51905">
    <property type="entry name" value="FAD/NAD(P)-binding domain"/>
    <property type="match status" value="1"/>
</dbReference>
<dbReference type="Gene3D" id="3.90.660.10">
    <property type="match status" value="1"/>
</dbReference>
<dbReference type="EMBL" id="JAULSV010000002">
    <property type="protein sequence ID" value="KAK0652423.1"/>
    <property type="molecule type" value="Genomic_DNA"/>
</dbReference>